<keyword evidence="1" id="KW-0732">Signal</keyword>
<name>A0ABY9TLI9_9GAMM</name>
<dbReference type="InterPro" id="IPR045670">
    <property type="entry name" value="DUF5916"/>
</dbReference>
<protein>
    <submittedName>
        <fullName evidence="4">DUF5916 domain-containing protein</fullName>
    </submittedName>
</protein>
<sequence>MLFRLSLLLSSFLWIFSSNANNSHINSEKIIISNVLADIKIDAKLDEEIWQQAKPISMNNITRPYDNIANSFNTQAFMVEDGDTLYVAFIADDPDPKNIRAYYRDRDKSWGDDLIGIKIDTFNDHRLAYRFFVNPLGAQVDGIENEITKNESDSWDGIWDSAGRITDTGYVVEMALPLRMLNFNDELNQQTWGIELVRYYPRDIMLRLSNIYMDRNNKCEVCQHVEATGFKQAKLGSNITVTPSLVLSSREQRDENANWYRENDSNLSLDVRWGVTPNTLLNATLNPDFSTVETDNAQLSINNTFALFNEEKRPFFLDNSDYFDSHYDLVYTRNINAPNFGAKLTGKYSDQTVAFFITDDDQTNILIPGNRGSAIATIDGKSKGSAFRYRKNVNTNTTLGLTSTYRSNDDYYNLVNGFDGDIKLSNTDTLKFQYLQSTTHYPEDFYQQFCQSDDPQDCQQPPQSEQCDLYQCDFNEQVLRTIDDTRFTGNAGILSYTHNSKYWLYKAAYESQNSGFRGDLGFIPKIDSNKFKVGGERRWFAEPDQWWTQFEIYSDYDTTHNDDGELIEEEFDIKTSIEGIYNSWLQLAYTHRNAVGSRLDKSSLAIDGNTTMFKQNVWQFNTHIKPIAGVTIDSDFIYGDKIDFSGNRNGTTYEVHPMLKWNINSHLEMKLKHSFSKLDADGANKYIARLTDLRTTYQFDLQSFLRFTMIFNNTSRNPDNYLYQDSDDIDANTKDLNLELLYGYKFNPQTVFYLGYSEHSQGEDNFDNMEKDDKSVFLKLSYASIH</sequence>
<dbReference type="EMBL" id="CP134146">
    <property type="protein sequence ID" value="WNC69597.1"/>
    <property type="molecule type" value="Genomic_DNA"/>
</dbReference>
<dbReference type="Proteomes" id="UP001248581">
    <property type="component" value="Chromosome"/>
</dbReference>
<evidence type="ECO:0000313" key="5">
    <source>
        <dbReference type="Proteomes" id="UP001248581"/>
    </source>
</evidence>
<dbReference type="CDD" id="cd09618">
    <property type="entry name" value="CBM9_like_2"/>
    <property type="match status" value="1"/>
</dbReference>
<proteinExistence type="predicted"/>
<dbReference type="SUPFAM" id="SSF49344">
    <property type="entry name" value="CBD9-like"/>
    <property type="match status" value="1"/>
</dbReference>
<dbReference type="RefSeq" id="WP_348388739.1">
    <property type="nucleotide sequence ID" value="NZ_CP134146.1"/>
</dbReference>
<evidence type="ECO:0000256" key="1">
    <source>
        <dbReference type="SAM" id="SignalP"/>
    </source>
</evidence>
<feature type="domain" description="DUF5916" evidence="3">
    <location>
        <begin position="261"/>
        <end position="337"/>
    </location>
</feature>
<organism evidence="4 5">
    <name type="scientific">Thalassotalea nanhaiensis</name>
    <dbReference type="NCBI Taxonomy" id="3065648"/>
    <lineage>
        <taxon>Bacteria</taxon>
        <taxon>Pseudomonadati</taxon>
        <taxon>Pseudomonadota</taxon>
        <taxon>Gammaproteobacteria</taxon>
        <taxon>Alteromonadales</taxon>
        <taxon>Colwelliaceae</taxon>
        <taxon>Thalassotalea</taxon>
    </lineage>
</organism>
<accession>A0ABY9TLI9</accession>
<dbReference type="InterPro" id="IPR010502">
    <property type="entry name" value="Carb-bd_dom_fam9"/>
</dbReference>
<evidence type="ECO:0000259" key="3">
    <source>
        <dbReference type="Pfam" id="PF19313"/>
    </source>
</evidence>
<dbReference type="Gene3D" id="2.60.40.1190">
    <property type="match status" value="1"/>
</dbReference>
<evidence type="ECO:0000259" key="2">
    <source>
        <dbReference type="Pfam" id="PF06452"/>
    </source>
</evidence>
<feature type="chain" id="PRO_5045190894" evidence="1">
    <location>
        <begin position="21"/>
        <end position="786"/>
    </location>
</feature>
<reference evidence="5" key="1">
    <citation type="submission" date="2023-09" db="EMBL/GenBank/DDBJ databases">
        <authorList>
            <person name="Li S."/>
            <person name="Li X."/>
            <person name="Zhang C."/>
            <person name="Zhao Z."/>
        </authorList>
    </citation>
    <scope>NUCLEOTIDE SEQUENCE [LARGE SCALE GENOMIC DNA]</scope>
    <source>
        <strain evidence="5">SQ345</strain>
    </source>
</reference>
<evidence type="ECO:0000313" key="4">
    <source>
        <dbReference type="EMBL" id="WNC69597.1"/>
    </source>
</evidence>
<dbReference type="Pfam" id="PF19313">
    <property type="entry name" value="DUF5916"/>
    <property type="match status" value="1"/>
</dbReference>
<dbReference type="Pfam" id="PF06452">
    <property type="entry name" value="CBM9_1"/>
    <property type="match status" value="1"/>
</dbReference>
<gene>
    <name evidence="4" type="ORF">RI845_05470</name>
</gene>
<feature type="signal peptide" evidence="1">
    <location>
        <begin position="1"/>
        <end position="20"/>
    </location>
</feature>
<feature type="domain" description="Carbohydrate-binding" evidence="2">
    <location>
        <begin position="41"/>
        <end position="196"/>
    </location>
</feature>
<keyword evidence="5" id="KW-1185">Reference proteome</keyword>